<dbReference type="PANTHER" id="PTHR46560">
    <property type="entry name" value="CYPHER, ISOFORM B"/>
    <property type="match status" value="1"/>
</dbReference>
<feature type="transmembrane region" description="Helical" evidence="3">
    <location>
        <begin position="12"/>
        <end position="28"/>
    </location>
</feature>
<keyword evidence="3" id="KW-1133">Transmembrane helix</keyword>
<dbReference type="InterPro" id="IPR055355">
    <property type="entry name" value="ZP-C"/>
</dbReference>
<dbReference type="EMBL" id="ASGP02000001">
    <property type="protein sequence ID" value="KAH9528510.1"/>
    <property type="molecule type" value="Genomic_DNA"/>
</dbReference>
<evidence type="ECO:0000256" key="2">
    <source>
        <dbReference type="SAM" id="MobiDB-lite"/>
    </source>
</evidence>
<evidence type="ECO:0000313" key="6">
    <source>
        <dbReference type="Proteomes" id="UP000790347"/>
    </source>
</evidence>
<reference evidence="5" key="1">
    <citation type="submission" date="2013-05" db="EMBL/GenBank/DDBJ databases">
        <authorList>
            <person name="Yim A.K.Y."/>
            <person name="Chan T.F."/>
            <person name="Ji K.M."/>
            <person name="Liu X.Y."/>
            <person name="Zhou J.W."/>
            <person name="Li R.Q."/>
            <person name="Yang K.Y."/>
            <person name="Li J."/>
            <person name="Li M."/>
            <person name="Law P.T.W."/>
            <person name="Wu Y.L."/>
            <person name="Cai Z.L."/>
            <person name="Qin H."/>
            <person name="Bao Y."/>
            <person name="Leung R.K.K."/>
            <person name="Ng P.K.S."/>
            <person name="Zou J."/>
            <person name="Zhong X.J."/>
            <person name="Ran P.X."/>
            <person name="Zhong N.S."/>
            <person name="Liu Z.G."/>
            <person name="Tsui S.K.W."/>
        </authorList>
    </citation>
    <scope>NUCLEOTIDE SEQUENCE</scope>
    <source>
        <strain evidence="5">Derf</strain>
        <tissue evidence="5">Whole organism</tissue>
    </source>
</reference>
<dbReference type="PANTHER" id="PTHR46560:SF9">
    <property type="entry name" value="ZP DOMAIN-CONTAINING PROTEIN"/>
    <property type="match status" value="1"/>
</dbReference>
<dbReference type="Pfam" id="PF00100">
    <property type="entry name" value="Zona_pellucida"/>
    <property type="match status" value="1"/>
</dbReference>
<evidence type="ECO:0000313" key="5">
    <source>
        <dbReference type="EMBL" id="KAH9528510.1"/>
    </source>
</evidence>
<evidence type="ECO:0000256" key="1">
    <source>
        <dbReference type="ARBA" id="ARBA00023157"/>
    </source>
</evidence>
<keyword evidence="1" id="KW-1015">Disulfide bond</keyword>
<dbReference type="PROSITE" id="PS51034">
    <property type="entry name" value="ZP_2"/>
    <property type="match status" value="1"/>
</dbReference>
<accession>A0A922IEE4</accession>
<evidence type="ECO:0000256" key="3">
    <source>
        <dbReference type="SAM" id="Phobius"/>
    </source>
</evidence>
<feature type="compositionally biased region" description="Low complexity" evidence="2">
    <location>
        <begin position="449"/>
        <end position="459"/>
    </location>
</feature>
<name>A0A922IEE4_DERFA</name>
<dbReference type="InterPro" id="IPR042235">
    <property type="entry name" value="ZP-C_dom"/>
</dbReference>
<feature type="region of interest" description="Disordered" evidence="2">
    <location>
        <begin position="397"/>
        <end position="518"/>
    </location>
</feature>
<proteinExistence type="predicted"/>
<dbReference type="Gene3D" id="2.60.40.4100">
    <property type="entry name" value="Zona pellucida, ZP-C domain"/>
    <property type="match status" value="1"/>
</dbReference>
<feature type="compositionally biased region" description="Basic and acidic residues" evidence="2">
    <location>
        <begin position="492"/>
        <end position="506"/>
    </location>
</feature>
<feature type="compositionally biased region" description="Polar residues" evidence="2">
    <location>
        <begin position="397"/>
        <end position="419"/>
    </location>
</feature>
<feature type="domain" description="ZP" evidence="4">
    <location>
        <begin position="1"/>
        <end position="285"/>
    </location>
</feature>
<feature type="compositionally biased region" description="Polar residues" evidence="2">
    <location>
        <begin position="508"/>
        <end position="518"/>
    </location>
</feature>
<keyword evidence="3" id="KW-0812">Transmembrane</keyword>
<feature type="compositionally biased region" description="Polar residues" evidence="2">
    <location>
        <begin position="432"/>
        <end position="441"/>
    </location>
</feature>
<organism evidence="5 6">
    <name type="scientific">Dermatophagoides farinae</name>
    <name type="common">American house dust mite</name>
    <dbReference type="NCBI Taxonomy" id="6954"/>
    <lineage>
        <taxon>Eukaryota</taxon>
        <taxon>Metazoa</taxon>
        <taxon>Ecdysozoa</taxon>
        <taxon>Arthropoda</taxon>
        <taxon>Chelicerata</taxon>
        <taxon>Arachnida</taxon>
        <taxon>Acari</taxon>
        <taxon>Acariformes</taxon>
        <taxon>Sarcoptiformes</taxon>
        <taxon>Astigmata</taxon>
        <taxon>Psoroptidia</taxon>
        <taxon>Analgoidea</taxon>
        <taxon>Pyroglyphidae</taxon>
        <taxon>Dermatophagoidinae</taxon>
        <taxon>Dermatophagoides</taxon>
    </lineage>
</organism>
<dbReference type="AlphaFoldDB" id="A0A922IEE4"/>
<dbReference type="InterPro" id="IPR001507">
    <property type="entry name" value="ZP_dom"/>
</dbReference>
<protein>
    <recommendedName>
        <fullName evidence="4">ZP domain-containing protein</fullName>
    </recommendedName>
</protein>
<sequence length="518" mass="59679">MKNMNFIDINNLFIKILFIIFISSHYHYSLTNGQRLLKVAQPLPPAPPPQIITDEFSPLVTARCDRGVMYIQIVSQQPFYGVAHTRDYRKSPCMVIGDGSFNTTLKISLLAQTDDELYCGVQRFKGERSVGLAVRMHKSLELSEDRFFYLTCQNGYQNIRGGTYRVNLKLIDANTEQRAVRLIHGQPYKLRAELSPKDSVTTLRMKNCFVFTKSNDNVELIDRSGCPAITNLITPFYYNDSAIGEAYIAEMFKFPQDSKVHFQCDALLCRENCVEPDCEHTGSTNDDREYELDAYSQVSASTSVFIREPTDSDALMDANQSDLECTEWRFPWLITLCICLAIMLLVMLLLNLFMCSSLTCRCIKTDVNEKEPTDFDDYDPYRADWTAPNSLQGSRYSLQHARQQYPSDETLRSDNTSNPDYHHHDNKGFIPTTANNQPQQPKRSKRNVQQQQSISSISESDNESIDRNRYPHHHHHHHPDFTTQQGSLRPIRTHEIDYSFDDDHHGYPNSNITNVKRY</sequence>
<reference evidence="5" key="2">
    <citation type="journal article" date="2022" name="Res Sq">
        <title>Comparative Genomics Reveals Insights into the Divergent Evolution of Astigmatic Mites and Household Pest Adaptations.</title>
        <authorList>
            <person name="Xiong Q."/>
            <person name="Wan A.T.-Y."/>
            <person name="Liu X.-Y."/>
            <person name="Fung C.S.-H."/>
            <person name="Xiao X."/>
            <person name="Malainual N."/>
            <person name="Hou J."/>
            <person name="Wang L."/>
            <person name="Wang M."/>
            <person name="Yang K."/>
            <person name="Cui Y."/>
            <person name="Leung E."/>
            <person name="Nong W."/>
            <person name="Shin S.-K."/>
            <person name="Au S."/>
            <person name="Jeong K.Y."/>
            <person name="Chew F.T."/>
            <person name="Hui J."/>
            <person name="Leung T.F."/>
            <person name="Tungtrongchitr A."/>
            <person name="Zhong N."/>
            <person name="Liu Z."/>
            <person name="Tsui S."/>
        </authorList>
    </citation>
    <scope>NUCLEOTIDE SEQUENCE</scope>
    <source>
        <strain evidence="5">Derf</strain>
        <tissue evidence="5">Whole organism</tissue>
    </source>
</reference>
<comment type="caution">
    <text evidence="5">The sequence shown here is derived from an EMBL/GenBank/DDBJ whole genome shotgun (WGS) entry which is preliminary data.</text>
</comment>
<feature type="transmembrane region" description="Helical" evidence="3">
    <location>
        <begin position="330"/>
        <end position="354"/>
    </location>
</feature>
<keyword evidence="6" id="KW-1185">Reference proteome</keyword>
<gene>
    <name evidence="5" type="ORF">DERF_002451</name>
</gene>
<evidence type="ECO:0000259" key="4">
    <source>
        <dbReference type="PROSITE" id="PS51034"/>
    </source>
</evidence>
<dbReference type="Proteomes" id="UP000790347">
    <property type="component" value="Unassembled WGS sequence"/>
</dbReference>
<keyword evidence="3" id="KW-0472">Membrane</keyword>